<dbReference type="InterPro" id="IPR012938">
    <property type="entry name" value="Glc/Sorbosone_DH"/>
</dbReference>
<keyword evidence="1" id="KW-0732">Signal</keyword>
<dbReference type="AlphaFoldDB" id="A0A964T5X0"/>
<gene>
    <name evidence="3" type="ORF">E4O86_13515</name>
</gene>
<evidence type="ECO:0000313" key="4">
    <source>
        <dbReference type="Proteomes" id="UP000773614"/>
    </source>
</evidence>
<feature type="signal peptide" evidence="1">
    <location>
        <begin position="1"/>
        <end position="21"/>
    </location>
</feature>
<accession>A0A964T5X0</accession>
<organism evidence="3 4">
    <name type="scientific">Propylenella binzhouense</name>
    <dbReference type="NCBI Taxonomy" id="2555902"/>
    <lineage>
        <taxon>Bacteria</taxon>
        <taxon>Pseudomonadati</taxon>
        <taxon>Pseudomonadota</taxon>
        <taxon>Alphaproteobacteria</taxon>
        <taxon>Hyphomicrobiales</taxon>
        <taxon>Propylenellaceae</taxon>
        <taxon>Propylenella</taxon>
    </lineage>
</organism>
<evidence type="ECO:0000313" key="3">
    <source>
        <dbReference type="EMBL" id="MYZ48730.1"/>
    </source>
</evidence>
<evidence type="ECO:0000256" key="1">
    <source>
        <dbReference type="SAM" id="SignalP"/>
    </source>
</evidence>
<dbReference type="InterPro" id="IPR011042">
    <property type="entry name" value="6-blade_b-propeller_TolB-like"/>
</dbReference>
<sequence length="383" mass="40790">MSRPFARLLSATALAALPAAAAALDQDVRTEEVAANVATFADGLDHPWALAFLPDGSMLVTERPGRLRRVSAAGEISDPIAGVPKVDARGQGGLLDVALDPDFETNRLVYLSYAEPGEGGTTSTAVARGRLDRDATALADVTVVFSQKPKVASTAHYGSRLAFDDAGRLYVTLGERFAERFRGQAQELDSHLGKIVRINPDGSVPDDNPFVGREGALPEIWSYGHRNVQAAAIHPGSGALWEIEHGPRGGDELNIPKAGGNYGWPVVSYGVNYDGSPVGTGRQRAPGMEDPIRTWTPVIAPSGMAFYSGKAFPEWEGDLFVGGLASTALVRLALDGRMVTHEERLLEDAGQRIRDVAEAPGGEIYVVTDEDDGAILRIAPLRD</sequence>
<protein>
    <submittedName>
        <fullName evidence="3">PQQ-dependent sugar dehydrogenase</fullName>
    </submittedName>
</protein>
<dbReference type="OrthoDB" id="9770043at2"/>
<keyword evidence="4" id="KW-1185">Reference proteome</keyword>
<feature type="domain" description="Glucose/Sorbosone dehydrogenase" evidence="2">
    <location>
        <begin position="44"/>
        <end position="377"/>
    </location>
</feature>
<evidence type="ECO:0000259" key="2">
    <source>
        <dbReference type="Pfam" id="PF07995"/>
    </source>
</evidence>
<comment type="caution">
    <text evidence="3">The sequence shown here is derived from an EMBL/GenBank/DDBJ whole genome shotgun (WGS) entry which is preliminary data.</text>
</comment>
<dbReference type="SUPFAM" id="SSF50952">
    <property type="entry name" value="Soluble quinoprotein glucose dehydrogenase"/>
    <property type="match status" value="1"/>
</dbReference>
<dbReference type="InterPro" id="IPR011041">
    <property type="entry name" value="Quinoprot_gluc/sorb_DH_b-prop"/>
</dbReference>
<dbReference type="Proteomes" id="UP000773614">
    <property type="component" value="Unassembled WGS sequence"/>
</dbReference>
<reference evidence="3" key="1">
    <citation type="submission" date="2019-03" db="EMBL/GenBank/DDBJ databases">
        <title>Afifella sp. nov., isolated from activated sludge.</title>
        <authorList>
            <person name="Li Q."/>
            <person name="Liu Y."/>
        </authorList>
    </citation>
    <scope>NUCLEOTIDE SEQUENCE</scope>
    <source>
        <strain evidence="3">L72</strain>
    </source>
</reference>
<dbReference type="Pfam" id="PF07995">
    <property type="entry name" value="GSDH"/>
    <property type="match status" value="1"/>
</dbReference>
<proteinExistence type="predicted"/>
<dbReference type="EMBL" id="SPKJ01000046">
    <property type="protein sequence ID" value="MYZ48730.1"/>
    <property type="molecule type" value="Genomic_DNA"/>
</dbReference>
<feature type="chain" id="PRO_5037155302" evidence="1">
    <location>
        <begin position="22"/>
        <end position="383"/>
    </location>
</feature>
<dbReference type="RefSeq" id="WP_161141079.1">
    <property type="nucleotide sequence ID" value="NZ_SPKJ01000046.1"/>
</dbReference>
<dbReference type="Gene3D" id="2.120.10.30">
    <property type="entry name" value="TolB, C-terminal domain"/>
    <property type="match status" value="1"/>
</dbReference>
<dbReference type="PANTHER" id="PTHR19328:SF75">
    <property type="entry name" value="ALDOSE SUGAR DEHYDROGENASE YLII"/>
    <property type="match status" value="1"/>
</dbReference>
<dbReference type="PANTHER" id="PTHR19328">
    <property type="entry name" value="HEDGEHOG-INTERACTING PROTEIN"/>
    <property type="match status" value="1"/>
</dbReference>
<name>A0A964T5X0_9HYPH</name>